<sequence>MGLITHNRIYVCISASPCPVIVDLVIIGSVGSLHHYASESPVTASWVPLSPPRSRSTSPWLAAGGQLAIAPLQAVAPVGGRPLQGAWPQPTAPLQGGLGCSRPPPCRWLGYALLSLLLVAFAAKPQQERVEQFYTIQSHHMKFKTNLSHENLGSDTTVGKPQRVHYMWRSYIPVFQIRMEKMKEVKRPPL</sequence>
<comment type="caution">
    <text evidence="1">The sequence shown here is derived from an EMBL/GenBank/DDBJ whole genome shotgun (WGS) entry which is preliminary data.</text>
</comment>
<name>A0A426X0N0_ENSVE</name>
<evidence type="ECO:0000313" key="2">
    <source>
        <dbReference type="Proteomes" id="UP000287651"/>
    </source>
</evidence>
<reference evidence="1 2" key="1">
    <citation type="journal article" date="2014" name="Agronomy (Basel)">
        <title>A Draft Genome Sequence for Ensete ventricosum, the Drought-Tolerant Tree Against Hunger.</title>
        <authorList>
            <person name="Harrison J."/>
            <person name="Moore K.A."/>
            <person name="Paszkiewicz K."/>
            <person name="Jones T."/>
            <person name="Grant M."/>
            <person name="Ambacheew D."/>
            <person name="Muzemil S."/>
            <person name="Studholme D.J."/>
        </authorList>
    </citation>
    <scope>NUCLEOTIDE SEQUENCE [LARGE SCALE GENOMIC DNA]</scope>
</reference>
<dbReference type="Proteomes" id="UP000287651">
    <property type="component" value="Unassembled WGS sequence"/>
</dbReference>
<gene>
    <name evidence="1" type="ORF">B296_00043810</name>
</gene>
<protein>
    <submittedName>
        <fullName evidence="1">Uncharacterized protein</fullName>
    </submittedName>
</protein>
<organism evidence="1 2">
    <name type="scientific">Ensete ventricosum</name>
    <name type="common">Abyssinian banana</name>
    <name type="synonym">Musa ensete</name>
    <dbReference type="NCBI Taxonomy" id="4639"/>
    <lineage>
        <taxon>Eukaryota</taxon>
        <taxon>Viridiplantae</taxon>
        <taxon>Streptophyta</taxon>
        <taxon>Embryophyta</taxon>
        <taxon>Tracheophyta</taxon>
        <taxon>Spermatophyta</taxon>
        <taxon>Magnoliopsida</taxon>
        <taxon>Liliopsida</taxon>
        <taxon>Zingiberales</taxon>
        <taxon>Musaceae</taxon>
        <taxon>Ensete</taxon>
    </lineage>
</organism>
<dbReference type="AlphaFoldDB" id="A0A426X0N0"/>
<accession>A0A426X0N0</accession>
<dbReference type="EMBL" id="AMZH03030049">
    <property type="protein sequence ID" value="RRT33044.1"/>
    <property type="molecule type" value="Genomic_DNA"/>
</dbReference>
<evidence type="ECO:0000313" key="1">
    <source>
        <dbReference type="EMBL" id="RRT33044.1"/>
    </source>
</evidence>
<proteinExistence type="predicted"/>